<proteinExistence type="predicted"/>
<feature type="region of interest" description="Disordered" evidence="1">
    <location>
        <begin position="1"/>
        <end position="28"/>
    </location>
</feature>
<comment type="caution">
    <text evidence="2">The sequence shown here is derived from an EMBL/GenBank/DDBJ whole genome shotgun (WGS) entry which is preliminary data.</text>
</comment>
<name>V8NUX9_OPHHA</name>
<feature type="non-terminal residue" evidence="2">
    <location>
        <position position="1"/>
    </location>
</feature>
<dbReference type="EMBL" id="AZIM01001912">
    <property type="protein sequence ID" value="ETE65362.1"/>
    <property type="molecule type" value="Genomic_DNA"/>
</dbReference>
<keyword evidence="3" id="KW-1185">Reference proteome</keyword>
<gene>
    <name evidence="2" type="ORF">L345_08867</name>
</gene>
<evidence type="ECO:0000313" key="3">
    <source>
        <dbReference type="Proteomes" id="UP000018936"/>
    </source>
</evidence>
<organism evidence="2 3">
    <name type="scientific">Ophiophagus hannah</name>
    <name type="common">King cobra</name>
    <name type="synonym">Naja hannah</name>
    <dbReference type="NCBI Taxonomy" id="8665"/>
    <lineage>
        <taxon>Eukaryota</taxon>
        <taxon>Metazoa</taxon>
        <taxon>Chordata</taxon>
        <taxon>Craniata</taxon>
        <taxon>Vertebrata</taxon>
        <taxon>Euteleostomi</taxon>
        <taxon>Lepidosauria</taxon>
        <taxon>Squamata</taxon>
        <taxon>Bifurcata</taxon>
        <taxon>Unidentata</taxon>
        <taxon>Episquamata</taxon>
        <taxon>Toxicofera</taxon>
        <taxon>Serpentes</taxon>
        <taxon>Colubroidea</taxon>
        <taxon>Elapidae</taxon>
        <taxon>Elapinae</taxon>
        <taxon>Ophiophagus</taxon>
    </lineage>
</organism>
<dbReference type="AlphaFoldDB" id="V8NUX9"/>
<dbReference type="Proteomes" id="UP000018936">
    <property type="component" value="Unassembled WGS sequence"/>
</dbReference>
<reference evidence="2 3" key="1">
    <citation type="journal article" date="2013" name="Proc. Natl. Acad. Sci. U.S.A.">
        <title>The king cobra genome reveals dynamic gene evolution and adaptation in the snake venom system.</title>
        <authorList>
            <person name="Vonk F.J."/>
            <person name="Casewell N.R."/>
            <person name="Henkel C.V."/>
            <person name="Heimberg A.M."/>
            <person name="Jansen H.J."/>
            <person name="McCleary R.J."/>
            <person name="Kerkkamp H.M."/>
            <person name="Vos R.A."/>
            <person name="Guerreiro I."/>
            <person name="Calvete J.J."/>
            <person name="Wuster W."/>
            <person name="Woods A.E."/>
            <person name="Logan J.M."/>
            <person name="Harrison R.A."/>
            <person name="Castoe T.A."/>
            <person name="de Koning A.P."/>
            <person name="Pollock D.D."/>
            <person name="Yandell M."/>
            <person name="Calderon D."/>
            <person name="Renjifo C."/>
            <person name="Currier R.B."/>
            <person name="Salgado D."/>
            <person name="Pla D."/>
            <person name="Sanz L."/>
            <person name="Hyder A.S."/>
            <person name="Ribeiro J.M."/>
            <person name="Arntzen J.W."/>
            <person name="van den Thillart G.E."/>
            <person name="Boetzer M."/>
            <person name="Pirovano W."/>
            <person name="Dirks R.P."/>
            <person name="Spaink H.P."/>
            <person name="Duboule D."/>
            <person name="McGlinn E."/>
            <person name="Kini R.M."/>
            <person name="Richardson M.K."/>
        </authorList>
    </citation>
    <scope>NUCLEOTIDE SEQUENCE</scope>
    <source>
        <tissue evidence="2">Blood</tissue>
    </source>
</reference>
<sequence length="270" mass="30217">MGEEMQVQRIKGKKERTETNPGDRSSLELRRDFPTGREINLQNNMSSEVVGASSLEVFKKRLENFLTGNLSSLGRGLNPKMNGCGNWHPHGDGLQLQLTRLYDGVPRSALSIVPLSNRNDVGLSDSRKSEDYLVGTSDQQLACRGAIVNNTKAPGLRDQGFVLRAAFPDFPVPSSRLLGLTTRERQRQMGLKIHQLSAPIQNSIRKLPHPPLFKKNLGNERMGRREGKGREGKEKDEEGRGRGKGRKEKEREGKGKERKGWREGGRQGKK</sequence>
<protein>
    <submittedName>
        <fullName evidence="2">Uncharacterized protein</fullName>
    </submittedName>
</protein>
<feature type="region of interest" description="Disordered" evidence="1">
    <location>
        <begin position="201"/>
        <end position="270"/>
    </location>
</feature>
<feature type="compositionally biased region" description="Basic and acidic residues" evidence="1">
    <location>
        <begin position="217"/>
        <end position="270"/>
    </location>
</feature>
<accession>V8NUX9</accession>
<evidence type="ECO:0000313" key="2">
    <source>
        <dbReference type="EMBL" id="ETE65362.1"/>
    </source>
</evidence>
<evidence type="ECO:0000256" key="1">
    <source>
        <dbReference type="SAM" id="MobiDB-lite"/>
    </source>
</evidence>